<dbReference type="AlphaFoldDB" id="A0AAC9QY11"/>
<dbReference type="InterPro" id="IPR007345">
    <property type="entry name" value="Polysacch_pyruvyl_Trfase"/>
</dbReference>
<name>A0AAC9QY11_EUBLI</name>
<evidence type="ECO:0000313" key="2">
    <source>
        <dbReference type="EMBL" id="ARD67581.1"/>
    </source>
</evidence>
<sequence>MKILLINQGYSDNLGDKAIKYMLMVMLKKLDHQVEFCGFTQFVEQSLEFSNKKDVSGNKILLKLKKSLPVSLKWKVRKERDIKKILSKMDNNFDFIIIGGGQLVKSNCYFPYAMQFWTDYASKINSKIVLFGIGCDQNLSTHEKKTYIKAFKKCENITVRDKASQNFLKKEFEIECSYVPDVAFSLYNYVVQNKNSKKKDVVVMIYSYTTYKSHFRHKINIKEYYDRWIEIINQHIDRDTFIKLAYSTYEDKIETYNFINYLKMHIDNKVKILNSDTLTSLLNILGESEKVITGRMHPMIFGVLANCKVIPFSISDKIDTFKQEWLLNENEINFNHINKTIFKKLNEVLD</sequence>
<dbReference type="PANTHER" id="PTHR36836:SF1">
    <property type="entry name" value="COLANIC ACID BIOSYNTHESIS PROTEIN WCAK"/>
    <property type="match status" value="1"/>
</dbReference>
<evidence type="ECO:0000259" key="1">
    <source>
        <dbReference type="Pfam" id="PF04230"/>
    </source>
</evidence>
<gene>
    <name evidence="2" type="ORF">B2M23_19455</name>
</gene>
<organism evidence="2 3">
    <name type="scientific">Eubacterium limosum</name>
    <dbReference type="NCBI Taxonomy" id="1736"/>
    <lineage>
        <taxon>Bacteria</taxon>
        <taxon>Bacillati</taxon>
        <taxon>Bacillota</taxon>
        <taxon>Clostridia</taxon>
        <taxon>Eubacteriales</taxon>
        <taxon>Eubacteriaceae</taxon>
        <taxon>Eubacterium</taxon>
    </lineage>
</organism>
<reference evidence="3" key="1">
    <citation type="journal article" date="2017" name="Sci. Rep.">
        <title>Determination of the Genome and Primary Transcriptome of Syngas Fermenting Eubacterium limosum ATCC 8486.</title>
        <authorList>
            <person name="Song Y."/>
            <person name="Shin J."/>
            <person name="Jeong Y."/>
            <person name="Jin S."/>
            <person name="Lee J.K."/>
            <person name="Kim D.R."/>
            <person name="Kim S.C."/>
            <person name="Cho S."/>
            <person name="Cho B.K."/>
        </authorList>
    </citation>
    <scope>NUCLEOTIDE SEQUENCE [LARGE SCALE GENOMIC DNA]</scope>
    <source>
        <strain evidence="3">ATCC 8486</strain>
    </source>
</reference>
<protein>
    <recommendedName>
        <fullName evidence="1">Polysaccharide pyruvyl transferase domain-containing protein</fullName>
    </recommendedName>
</protein>
<feature type="domain" description="Polysaccharide pyruvyl transferase" evidence="1">
    <location>
        <begin position="13"/>
        <end position="315"/>
    </location>
</feature>
<dbReference type="EMBL" id="CP019962">
    <property type="protein sequence ID" value="ARD67581.1"/>
    <property type="molecule type" value="Genomic_DNA"/>
</dbReference>
<evidence type="ECO:0000313" key="3">
    <source>
        <dbReference type="Proteomes" id="UP000192391"/>
    </source>
</evidence>
<proteinExistence type="predicted"/>
<dbReference type="Proteomes" id="UP000192391">
    <property type="component" value="Chromosome"/>
</dbReference>
<accession>A0AAC9QY11</accession>
<dbReference type="Pfam" id="PF04230">
    <property type="entry name" value="PS_pyruv_trans"/>
    <property type="match status" value="1"/>
</dbReference>
<dbReference type="PANTHER" id="PTHR36836">
    <property type="entry name" value="COLANIC ACID BIOSYNTHESIS PROTEIN WCAK"/>
    <property type="match status" value="1"/>
</dbReference>
<dbReference type="RefSeq" id="WP_038351370.1">
    <property type="nucleotide sequence ID" value="NZ_CP019962.1"/>
</dbReference>
<dbReference type="KEGG" id="elim:B2M23_19455"/>